<dbReference type="AlphaFoldDB" id="A0AAW0PW24"/>
<feature type="region of interest" description="Disordered" evidence="9">
    <location>
        <begin position="59"/>
        <end position="93"/>
    </location>
</feature>
<evidence type="ECO:0000256" key="3">
    <source>
        <dbReference type="ARBA" id="ARBA00022833"/>
    </source>
</evidence>
<feature type="compositionally biased region" description="Low complexity" evidence="9">
    <location>
        <begin position="63"/>
        <end position="78"/>
    </location>
</feature>
<feature type="domain" description="Nuclear receptor" evidence="10">
    <location>
        <begin position="95"/>
        <end position="125"/>
    </location>
</feature>
<dbReference type="EMBL" id="JBBPFD010000002">
    <property type="protein sequence ID" value="KAK7939328.1"/>
    <property type="molecule type" value="Genomic_DNA"/>
</dbReference>
<evidence type="ECO:0000256" key="1">
    <source>
        <dbReference type="ARBA" id="ARBA00022723"/>
    </source>
</evidence>
<reference evidence="12" key="1">
    <citation type="submission" date="2024-04" db="EMBL/GenBank/DDBJ databases">
        <title>Salinicola lusitanus LLJ914,a marine bacterium isolated from the Okinawa Trough.</title>
        <authorList>
            <person name="Li J."/>
        </authorList>
    </citation>
    <scope>NUCLEOTIDE SEQUENCE [LARGE SCALE GENOMIC DNA]</scope>
</reference>
<feature type="region of interest" description="Disordered" evidence="9">
    <location>
        <begin position="1"/>
        <end position="25"/>
    </location>
</feature>
<name>A0AAW0PW24_9GOBI</name>
<dbReference type="PROSITE" id="PS00031">
    <property type="entry name" value="NUCLEAR_REC_DBD_1"/>
    <property type="match status" value="1"/>
</dbReference>
<dbReference type="PANTHER" id="PTHR24085:SF5">
    <property type="entry name" value="RETINOIC ACID RECEPTOR BETA"/>
    <property type="match status" value="1"/>
</dbReference>
<keyword evidence="7" id="KW-0675">Receptor</keyword>
<dbReference type="InterPro" id="IPR001628">
    <property type="entry name" value="Znf_hrmn_rcpt"/>
</dbReference>
<keyword evidence="5" id="KW-0238">DNA-binding</keyword>
<evidence type="ECO:0000313" key="11">
    <source>
        <dbReference type="EMBL" id="KAK7939328.1"/>
    </source>
</evidence>
<dbReference type="SUPFAM" id="SSF57716">
    <property type="entry name" value="Glucocorticoid receptor-like (DNA-binding domain)"/>
    <property type="match status" value="1"/>
</dbReference>
<dbReference type="PANTHER" id="PTHR24085">
    <property type="entry name" value="NUCLEAR HORMONE RECEPTOR"/>
    <property type="match status" value="1"/>
</dbReference>
<dbReference type="GO" id="GO:0035259">
    <property type="term" value="F:nuclear glucocorticoid receptor binding"/>
    <property type="evidence" value="ECO:0007669"/>
    <property type="project" value="TreeGrafter"/>
</dbReference>
<dbReference type="GO" id="GO:0008270">
    <property type="term" value="F:zinc ion binding"/>
    <property type="evidence" value="ECO:0007669"/>
    <property type="project" value="UniProtKB-KW"/>
</dbReference>
<gene>
    <name evidence="11" type="ORF">WMY93_002654</name>
</gene>
<keyword evidence="3" id="KW-0862">Zinc</keyword>
<evidence type="ECO:0000313" key="12">
    <source>
        <dbReference type="Proteomes" id="UP001460270"/>
    </source>
</evidence>
<dbReference type="PROSITE" id="PS51030">
    <property type="entry name" value="NUCLEAR_REC_DBD_2"/>
    <property type="match status" value="1"/>
</dbReference>
<evidence type="ECO:0000256" key="4">
    <source>
        <dbReference type="ARBA" id="ARBA00023015"/>
    </source>
</evidence>
<organism evidence="11 12">
    <name type="scientific">Mugilogobius chulae</name>
    <name type="common">yellowstripe goby</name>
    <dbReference type="NCBI Taxonomy" id="88201"/>
    <lineage>
        <taxon>Eukaryota</taxon>
        <taxon>Metazoa</taxon>
        <taxon>Chordata</taxon>
        <taxon>Craniata</taxon>
        <taxon>Vertebrata</taxon>
        <taxon>Euteleostomi</taxon>
        <taxon>Actinopterygii</taxon>
        <taxon>Neopterygii</taxon>
        <taxon>Teleostei</taxon>
        <taxon>Neoteleostei</taxon>
        <taxon>Acanthomorphata</taxon>
        <taxon>Gobiaria</taxon>
        <taxon>Gobiiformes</taxon>
        <taxon>Gobioidei</taxon>
        <taxon>Gobiidae</taxon>
        <taxon>Gobionellinae</taxon>
        <taxon>Mugilogobius</taxon>
    </lineage>
</organism>
<dbReference type="Proteomes" id="UP001460270">
    <property type="component" value="Unassembled WGS sequence"/>
</dbReference>
<evidence type="ECO:0000256" key="2">
    <source>
        <dbReference type="ARBA" id="ARBA00022771"/>
    </source>
</evidence>
<dbReference type="Gene3D" id="3.30.50.10">
    <property type="entry name" value="Erythroid Transcription Factor GATA-1, subunit A"/>
    <property type="match status" value="1"/>
</dbReference>
<protein>
    <recommendedName>
        <fullName evidence="10">Nuclear receptor domain-containing protein</fullName>
    </recommendedName>
</protein>
<evidence type="ECO:0000259" key="10">
    <source>
        <dbReference type="PROSITE" id="PS51030"/>
    </source>
</evidence>
<evidence type="ECO:0000256" key="9">
    <source>
        <dbReference type="SAM" id="MobiDB-lite"/>
    </source>
</evidence>
<proteinExistence type="predicted"/>
<dbReference type="PRINTS" id="PR00047">
    <property type="entry name" value="STROIDFINGER"/>
</dbReference>
<keyword evidence="12" id="KW-1185">Reference proteome</keyword>
<dbReference type="SMART" id="SM00399">
    <property type="entry name" value="ZnF_C4"/>
    <property type="match status" value="1"/>
</dbReference>
<keyword evidence="2" id="KW-0863">Zinc-finger</keyword>
<keyword evidence="4" id="KW-0805">Transcription regulation</keyword>
<dbReference type="GO" id="GO:0000978">
    <property type="term" value="F:RNA polymerase II cis-regulatory region sequence-specific DNA binding"/>
    <property type="evidence" value="ECO:0007669"/>
    <property type="project" value="TreeGrafter"/>
</dbReference>
<keyword evidence="1" id="KW-0479">Metal-binding</keyword>
<dbReference type="GO" id="GO:0000981">
    <property type="term" value="F:DNA-binding transcription factor activity, RNA polymerase II-specific"/>
    <property type="evidence" value="ECO:0007669"/>
    <property type="project" value="TreeGrafter"/>
</dbReference>
<dbReference type="GO" id="GO:0005634">
    <property type="term" value="C:nucleus"/>
    <property type="evidence" value="ECO:0007669"/>
    <property type="project" value="TreeGrafter"/>
</dbReference>
<keyword evidence="8" id="KW-0539">Nucleus</keyword>
<evidence type="ECO:0000256" key="6">
    <source>
        <dbReference type="ARBA" id="ARBA00023163"/>
    </source>
</evidence>
<evidence type="ECO:0000256" key="7">
    <source>
        <dbReference type="ARBA" id="ARBA00023170"/>
    </source>
</evidence>
<dbReference type="GO" id="GO:0005667">
    <property type="term" value="C:transcription regulator complex"/>
    <property type="evidence" value="ECO:0007669"/>
    <property type="project" value="TreeGrafter"/>
</dbReference>
<accession>A0AAW0PW24</accession>
<comment type="caution">
    <text evidence="11">The sequence shown here is derived from an EMBL/GenBank/DDBJ whole genome shotgun (WGS) entry which is preliminary data.</text>
</comment>
<feature type="compositionally biased region" description="Pro residues" evidence="9">
    <location>
        <begin position="83"/>
        <end position="93"/>
    </location>
</feature>
<evidence type="ECO:0000256" key="5">
    <source>
        <dbReference type="ARBA" id="ARBA00023125"/>
    </source>
</evidence>
<dbReference type="InterPro" id="IPR013088">
    <property type="entry name" value="Znf_NHR/GATA"/>
</dbReference>
<sequence length="150" mass="15796">MYSESVDVVGLSPTPSSPSPGSFLGMDYYHRPPGLGPEKGLLSGVGGLQRPFGGSLVSGRHWSGSSHSIETESTSSGEDLLVPSPPSPPPPPRVYKPCFVCQDKSSGYHYGVSACEGCKGFFRRSDEEPLSVLSASEMPGRGHVQRVGAE</sequence>
<dbReference type="Pfam" id="PF00105">
    <property type="entry name" value="zf-C4"/>
    <property type="match status" value="1"/>
</dbReference>
<dbReference type="GO" id="GO:0071376">
    <property type="term" value="P:cellular response to corticotropin-releasing hormone stimulus"/>
    <property type="evidence" value="ECO:0007669"/>
    <property type="project" value="TreeGrafter"/>
</dbReference>
<evidence type="ECO:0000256" key="8">
    <source>
        <dbReference type="ARBA" id="ARBA00023242"/>
    </source>
</evidence>
<keyword evidence="6" id="KW-0804">Transcription</keyword>